<evidence type="ECO:0000313" key="8">
    <source>
        <dbReference type="RefSeq" id="XP_018010449.1"/>
    </source>
</evidence>
<evidence type="ECO:0000256" key="1">
    <source>
        <dbReference type="ARBA" id="ARBA00022741"/>
    </source>
</evidence>
<keyword evidence="7" id="KW-1185">Reference proteome</keyword>
<dbReference type="SUPFAM" id="SSF52540">
    <property type="entry name" value="P-loop containing nucleoside triphosphate hydrolases"/>
    <property type="match status" value="1"/>
</dbReference>
<evidence type="ECO:0000256" key="3">
    <source>
        <dbReference type="ARBA" id="ARBA00023134"/>
    </source>
</evidence>
<reference evidence="8" key="1">
    <citation type="submission" date="2025-08" db="UniProtKB">
        <authorList>
            <consortium name="RefSeq"/>
        </authorList>
    </citation>
    <scope>IDENTIFICATION</scope>
    <source>
        <tissue evidence="8">Whole organism</tissue>
    </source>
</reference>
<evidence type="ECO:0000259" key="6">
    <source>
        <dbReference type="PROSITE" id="PS51715"/>
    </source>
</evidence>
<sequence>MDTQGTFDFNTSMQESTFIFALTLLTSSVTVYNLMNNIKEDDLMNLQTFCTFGTMAQNSINQNSCAFQKLLFLVRDWNFPKQYPYGHQSGKTVLDRILTVNEDQEPAHQQLREDLRQSFEDLECYLMPHIGMRAIRDEDFDGRLNQLDEQFVKHLKLLVPRLLAPERLVEKRSAAGQGQPATGEELVGLFRTYMEAFRENKEVLPTTLVEIMVRVKSDETRKMAFELYKRTMDSKIEFVRDLISDLDYPLRAYSWYHGNSIEDSILNRCHYEAKSEAIAAYNNENQYARNNVSFVTAAEFREILETNIEEHFETYVQKNNEMKVDNVGSKSSLYTIGGLAVAGATALRAGVITASAVSLGPAVATAVGVGSLAFTAVPWAAKNIYANFLQRGQKNKQQ</sequence>
<keyword evidence="5" id="KW-1133">Transmembrane helix</keyword>
<keyword evidence="2" id="KW-0378">Hydrolase</keyword>
<gene>
    <name evidence="8" type="primary">LOC108667863</name>
</gene>
<comment type="similarity">
    <text evidence="4">Belongs to the TRAFAC class dynamin-like GTPase superfamily. GB1/RHD3 GTPase family.</text>
</comment>
<feature type="transmembrane region" description="Helical" evidence="5">
    <location>
        <begin position="332"/>
        <end position="356"/>
    </location>
</feature>
<keyword evidence="5" id="KW-0472">Membrane</keyword>
<feature type="transmembrane region" description="Helical" evidence="5">
    <location>
        <begin position="362"/>
        <end position="381"/>
    </location>
</feature>
<dbReference type="InterPro" id="IPR015894">
    <property type="entry name" value="Guanylate-bd_N"/>
</dbReference>
<dbReference type="SUPFAM" id="SSF48340">
    <property type="entry name" value="Interferon-induced guanylate-binding protein 1 (GBP1), C-terminal domain"/>
    <property type="match status" value="1"/>
</dbReference>
<dbReference type="Proteomes" id="UP000694843">
    <property type="component" value="Unplaced"/>
</dbReference>
<dbReference type="InterPro" id="IPR030386">
    <property type="entry name" value="G_GB1_RHD3_dom"/>
</dbReference>
<dbReference type="PROSITE" id="PS51715">
    <property type="entry name" value="G_GB1_RHD3"/>
    <property type="match status" value="1"/>
</dbReference>
<feature type="domain" description="GB1/RHD3-type G" evidence="6">
    <location>
        <begin position="1"/>
        <end position="167"/>
    </location>
</feature>
<dbReference type="InterPro" id="IPR036543">
    <property type="entry name" value="Guanylate-bd_C_sf"/>
</dbReference>
<evidence type="ECO:0000256" key="5">
    <source>
        <dbReference type="SAM" id="Phobius"/>
    </source>
</evidence>
<evidence type="ECO:0000256" key="4">
    <source>
        <dbReference type="PROSITE-ProRule" id="PRU01052"/>
    </source>
</evidence>
<protein>
    <submittedName>
        <fullName evidence="8">Atlastin-2</fullName>
    </submittedName>
</protein>
<evidence type="ECO:0000313" key="7">
    <source>
        <dbReference type="Proteomes" id="UP000694843"/>
    </source>
</evidence>
<dbReference type="KEGG" id="hazt:108667863"/>
<name>A0A8B7NA41_HYAAZ</name>
<dbReference type="GO" id="GO:0005525">
    <property type="term" value="F:GTP binding"/>
    <property type="evidence" value="ECO:0007669"/>
    <property type="project" value="UniProtKB-KW"/>
</dbReference>
<keyword evidence="5" id="KW-0812">Transmembrane</keyword>
<keyword evidence="1" id="KW-0547">Nucleotide-binding</keyword>
<evidence type="ECO:0000256" key="2">
    <source>
        <dbReference type="ARBA" id="ARBA00022801"/>
    </source>
</evidence>
<dbReference type="PANTHER" id="PTHR10751">
    <property type="entry name" value="GUANYLATE BINDING PROTEIN"/>
    <property type="match status" value="1"/>
</dbReference>
<proteinExistence type="inferred from homology"/>
<dbReference type="Gene3D" id="3.40.50.300">
    <property type="entry name" value="P-loop containing nucleotide triphosphate hydrolases"/>
    <property type="match status" value="1"/>
</dbReference>
<dbReference type="GeneID" id="108667863"/>
<dbReference type="GO" id="GO:0003924">
    <property type="term" value="F:GTPase activity"/>
    <property type="evidence" value="ECO:0007669"/>
    <property type="project" value="InterPro"/>
</dbReference>
<accession>A0A8B7NA41</accession>
<dbReference type="Pfam" id="PF02263">
    <property type="entry name" value="GBP"/>
    <property type="match status" value="1"/>
</dbReference>
<feature type="transmembrane region" description="Helical" evidence="5">
    <location>
        <begin position="17"/>
        <end position="35"/>
    </location>
</feature>
<organism evidence="7 8">
    <name type="scientific">Hyalella azteca</name>
    <name type="common">Amphipod</name>
    <dbReference type="NCBI Taxonomy" id="294128"/>
    <lineage>
        <taxon>Eukaryota</taxon>
        <taxon>Metazoa</taxon>
        <taxon>Ecdysozoa</taxon>
        <taxon>Arthropoda</taxon>
        <taxon>Crustacea</taxon>
        <taxon>Multicrustacea</taxon>
        <taxon>Malacostraca</taxon>
        <taxon>Eumalacostraca</taxon>
        <taxon>Peracarida</taxon>
        <taxon>Amphipoda</taxon>
        <taxon>Senticaudata</taxon>
        <taxon>Talitrida</taxon>
        <taxon>Talitroidea</taxon>
        <taxon>Hyalellidae</taxon>
        <taxon>Hyalella</taxon>
    </lineage>
</organism>
<dbReference type="InterPro" id="IPR027417">
    <property type="entry name" value="P-loop_NTPase"/>
</dbReference>
<keyword evidence="3" id="KW-0342">GTP-binding</keyword>
<dbReference type="RefSeq" id="XP_018010449.1">
    <property type="nucleotide sequence ID" value="XM_018154960.1"/>
</dbReference>
<dbReference type="AlphaFoldDB" id="A0A8B7NA41"/>
<dbReference type="OrthoDB" id="7788754at2759"/>